<name>A0ABS6F297_9CLOT</name>
<evidence type="ECO:0000256" key="1">
    <source>
        <dbReference type="ARBA" id="ARBA00022679"/>
    </source>
</evidence>
<comment type="subcellular location">
    <subcellularLocation>
        <location evidence="3">Cytoplasm</location>
    </subcellularLocation>
</comment>
<keyword evidence="3" id="KW-0067">ATP-binding</keyword>
<feature type="domain" description="Carbohydrate kinase PfkB" evidence="5">
    <location>
        <begin position="1"/>
        <end position="293"/>
    </location>
</feature>
<keyword evidence="3" id="KW-0547">Nucleotide-binding</keyword>
<comment type="function">
    <text evidence="3">Catalyzes the phosphorylation of ribose at O-5 in a reaction requiring ATP and magnesium. The resulting D-ribose-5-phosphate can then be used either for sythesis of nucleotides, histidine, and tryptophan, or as a component of the pentose phosphate pathway.</text>
</comment>
<dbReference type="NCBIfam" id="TIGR02152">
    <property type="entry name" value="D_ribokin_bact"/>
    <property type="match status" value="1"/>
</dbReference>
<dbReference type="PANTHER" id="PTHR10584">
    <property type="entry name" value="SUGAR KINASE"/>
    <property type="match status" value="1"/>
</dbReference>
<keyword evidence="3" id="KW-0630">Potassium</keyword>
<dbReference type="InterPro" id="IPR011877">
    <property type="entry name" value="Ribokinase"/>
</dbReference>
<comment type="pathway">
    <text evidence="3">Carbohydrate metabolism; D-ribose degradation; D-ribose 5-phosphate from beta-D-ribopyranose: step 2/2.</text>
</comment>
<keyword evidence="3" id="KW-0963">Cytoplasm</keyword>
<feature type="binding site" evidence="3">
    <location>
        <position position="281"/>
    </location>
    <ligand>
        <name>K(+)</name>
        <dbReference type="ChEBI" id="CHEBI:29103"/>
    </ligand>
</feature>
<evidence type="ECO:0000256" key="2">
    <source>
        <dbReference type="ARBA" id="ARBA00022777"/>
    </source>
</evidence>
<feature type="binding site" evidence="3">
    <location>
        <begin position="219"/>
        <end position="224"/>
    </location>
    <ligand>
        <name>ATP</name>
        <dbReference type="ChEBI" id="CHEBI:30616"/>
    </ligand>
</feature>
<dbReference type="GO" id="GO:0004747">
    <property type="term" value="F:ribokinase activity"/>
    <property type="evidence" value="ECO:0007669"/>
    <property type="project" value="UniProtKB-EC"/>
</dbReference>
<feature type="binding site" evidence="3">
    <location>
        <begin position="250"/>
        <end position="251"/>
    </location>
    <ligand>
        <name>ATP</name>
        <dbReference type="ChEBI" id="CHEBI:30616"/>
    </ligand>
</feature>
<feature type="binding site" evidence="3">
    <location>
        <begin position="11"/>
        <end position="13"/>
    </location>
    <ligand>
        <name>substrate</name>
    </ligand>
</feature>
<feature type="binding site" evidence="3">
    <location>
        <position position="286"/>
    </location>
    <ligand>
        <name>K(+)</name>
        <dbReference type="ChEBI" id="CHEBI:29103"/>
    </ligand>
</feature>
<comment type="similarity">
    <text evidence="3">Belongs to the carbohydrate kinase PfkB family. Ribokinase subfamily.</text>
</comment>
<dbReference type="InterPro" id="IPR011611">
    <property type="entry name" value="PfkB_dom"/>
</dbReference>
<evidence type="ECO:0000256" key="4">
    <source>
        <dbReference type="NCBIfam" id="TIGR02152"/>
    </source>
</evidence>
<evidence type="ECO:0000259" key="5">
    <source>
        <dbReference type="Pfam" id="PF00294"/>
    </source>
</evidence>
<comment type="caution">
    <text evidence="3">Lacks conserved residue(s) required for the propagation of feature annotation.</text>
</comment>
<proteinExistence type="inferred from homology"/>
<comment type="cofactor">
    <cofactor evidence="3">
        <name>Mg(2+)</name>
        <dbReference type="ChEBI" id="CHEBI:18420"/>
    </cofactor>
    <text evidence="3">Requires a divalent cation, most likely magnesium in vivo, as an electrophilic catalyst to aid phosphoryl group transfer. It is the chelate of the metal and the nucleotide that is the actual substrate.</text>
</comment>
<evidence type="ECO:0000256" key="3">
    <source>
        <dbReference type="HAMAP-Rule" id="MF_01987"/>
    </source>
</evidence>
<dbReference type="RefSeq" id="WP_216457378.1">
    <property type="nucleotide sequence ID" value="NZ_JAHLQL010000004.1"/>
</dbReference>
<feature type="binding site" evidence="3">
    <location>
        <position position="284"/>
    </location>
    <ligand>
        <name>K(+)</name>
        <dbReference type="ChEBI" id="CHEBI:29103"/>
    </ligand>
</feature>
<comment type="subunit">
    <text evidence="3">Homodimer.</text>
</comment>
<feature type="binding site" evidence="3">
    <location>
        <position position="183"/>
    </location>
    <ligand>
        <name>ATP</name>
        <dbReference type="ChEBI" id="CHEBI:30616"/>
    </ligand>
</feature>
<dbReference type="HAMAP" id="MF_01987">
    <property type="entry name" value="Ribokinase"/>
    <property type="match status" value="1"/>
</dbReference>
<reference evidence="6 7" key="1">
    <citation type="submission" date="2021-06" db="EMBL/GenBank/DDBJ databases">
        <authorList>
            <person name="Sun Q."/>
            <person name="Li D."/>
        </authorList>
    </citation>
    <scope>NUCLEOTIDE SEQUENCE [LARGE SCALE GENOMIC DNA]</scope>
    <source>
        <strain evidence="6 7">MSJ-4</strain>
    </source>
</reference>
<organism evidence="6 7">
    <name type="scientific">Clostridium simiarum</name>
    <dbReference type="NCBI Taxonomy" id="2841506"/>
    <lineage>
        <taxon>Bacteria</taxon>
        <taxon>Bacillati</taxon>
        <taxon>Bacillota</taxon>
        <taxon>Clostridia</taxon>
        <taxon>Eubacteriales</taxon>
        <taxon>Clostridiaceae</taxon>
        <taxon>Clostridium</taxon>
    </lineage>
</organism>
<feature type="binding site" evidence="3">
    <location>
        <position position="275"/>
    </location>
    <ligand>
        <name>ATP</name>
        <dbReference type="ChEBI" id="CHEBI:30616"/>
    </ligand>
</feature>
<comment type="activity regulation">
    <text evidence="3">Activated by a monovalent cation that binds near, but not in, the active site. The most likely occupant of the site in vivo is potassium. Ion binding induces a conformational change that may alter substrate affinity.</text>
</comment>
<sequence>MSNVLVIGSLNFDLSMQVNRLPKIGETIHGRSIDYFIGGKGANQAVAASRIINDVSLIGCLGNDTFGEKIKKHLKNENLNINNIETVSYTFTGMASIFKTEFDNAIVVIPGANDWVSETFIDKYEEQIKNAKVLLLQLEIPISSVLHIIKIAKKYKTTVILNPAPYHDLSDEIINNVDFITPNDSEFSDLCGSHFDYSEIETQMLDWQSKHPNTQLIVTRGSQGVSFVRNNTIVTVKAFKATVVDTTGAGDTFNGILAAKISQNTTLDEAITWANAGASLSVQKFGAQTGMPTYEEVNKLIKNYEVE</sequence>
<dbReference type="PANTHER" id="PTHR10584:SF166">
    <property type="entry name" value="RIBOKINASE"/>
    <property type="match status" value="1"/>
</dbReference>
<dbReference type="EC" id="2.7.1.15" evidence="3 4"/>
<keyword evidence="2 3" id="KW-0418">Kinase</keyword>
<dbReference type="Proteomes" id="UP000736583">
    <property type="component" value="Unassembled WGS sequence"/>
</dbReference>
<feature type="binding site" evidence="3">
    <location>
        <position position="251"/>
    </location>
    <ligand>
        <name>substrate</name>
    </ligand>
</feature>
<evidence type="ECO:0000313" key="6">
    <source>
        <dbReference type="EMBL" id="MBU5592624.1"/>
    </source>
</evidence>
<feature type="active site" description="Proton acceptor" evidence="3">
    <location>
        <position position="251"/>
    </location>
</feature>
<keyword evidence="3" id="KW-0119">Carbohydrate metabolism</keyword>
<feature type="binding site" evidence="3">
    <location>
        <position position="245"/>
    </location>
    <ligand>
        <name>K(+)</name>
        <dbReference type="ChEBI" id="CHEBI:29103"/>
    </ligand>
</feature>
<keyword evidence="3" id="KW-0460">Magnesium</keyword>
<accession>A0ABS6F297</accession>
<dbReference type="Pfam" id="PF00294">
    <property type="entry name" value="PfkB"/>
    <property type="match status" value="1"/>
</dbReference>
<keyword evidence="1 3" id="KW-0808">Transferase</keyword>
<comment type="caution">
    <text evidence="6">The sequence shown here is derived from an EMBL/GenBank/DDBJ whole genome shotgun (WGS) entry which is preliminary data.</text>
</comment>
<keyword evidence="7" id="KW-1185">Reference proteome</keyword>
<feature type="binding site" evidence="3">
    <location>
        <position position="247"/>
    </location>
    <ligand>
        <name>K(+)</name>
        <dbReference type="ChEBI" id="CHEBI:29103"/>
    </ligand>
</feature>
<gene>
    <name evidence="3 6" type="primary">rbsK</name>
    <name evidence="6" type="ORF">KQI89_12740</name>
</gene>
<feature type="binding site" evidence="3">
    <location>
        <position position="139"/>
    </location>
    <ligand>
        <name>substrate</name>
    </ligand>
</feature>
<dbReference type="EMBL" id="JAHLQL010000004">
    <property type="protein sequence ID" value="MBU5592624.1"/>
    <property type="molecule type" value="Genomic_DNA"/>
</dbReference>
<comment type="catalytic activity">
    <reaction evidence="3">
        <text>D-ribose + ATP = D-ribose 5-phosphate + ADP + H(+)</text>
        <dbReference type="Rhea" id="RHEA:13697"/>
        <dbReference type="ChEBI" id="CHEBI:15378"/>
        <dbReference type="ChEBI" id="CHEBI:30616"/>
        <dbReference type="ChEBI" id="CHEBI:47013"/>
        <dbReference type="ChEBI" id="CHEBI:78346"/>
        <dbReference type="ChEBI" id="CHEBI:456216"/>
        <dbReference type="EC" id="2.7.1.15"/>
    </reaction>
</comment>
<evidence type="ECO:0000313" key="7">
    <source>
        <dbReference type="Proteomes" id="UP000736583"/>
    </source>
</evidence>
<dbReference type="CDD" id="cd01174">
    <property type="entry name" value="ribokinase"/>
    <property type="match status" value="1"/>
</dbReference>
<keyword evidence="3" id="KW-0479">Metal-binding</keyword>
<feature type="binding site" evidence="3">
    <location>
        <begin position="39"/>
        <end position="43"/>
    </location>
    <ligand>
        <name>substrate</name>
    </ligand>
</feature>
<protein>
    <recommendedName>
        <fullName evidence="3 4">Ribokinase</fullName>
        <shortName evidence="3">RK</shortName>
        <ecNumber evidence="3 4">2.7.1.15</ecNumber>
    </recommendedName>
</protein>